<dbReference type="EMBL" id="JAPYKS010000049">
    <property type="protein sequence ID" value="MEI9413104.1"/>
    <property type="molecule type" value="Genomic_DNA"/>
</dbReference>
<proteinExistence type="predicted"/>
<sequence>MAEKSKIAEAVIKYLLIAQMLGAGAFIGFWLWNGKATIPKHGGGWHVLDQVQDPYLYWFLLIAISWAGVVLPLWYLYQGPPKR</sequence>
<gene>
    <name evidence="2" type="ORF">O7A60_30820</name>
</gene>
<name>A0ABU8L7Z9_9HYPH</name>
<keyword evidence="1" id="KW-0812">Transmembrane</keyword>
<evidence type="ECO:0000313" key="2">
    <source>
        <dbReference type="EMBL" id="MEI9413104.1"/>
    </source>
</evidence>
<evidence type="ECO:0000313" key="3">
    <source>
        <dbReference type="Proteomes" id="UP001387293"/>
    </source>
</evidence>
<organism evidence="2 3">
    <name type="scientific">Mesorhizobium salmacidum</name>
    <dbReference type="NCBI Taxonomy" id="3015171"/>
    <lineage>
        <taxon>Bacteria</taxon>
        <taxon>Pseudomonadati</taxon>
        <taxon>Pseudomonadota</taxon>
        <taxon>Alphaproteobacteria</taxon>
        <taxon>Hyphomicrobiales</taxon>
        <taxon>Phyllobacteriaceae</taxon>
        <taxon>Mesorhizobium</taxon>
    </lineage>
</organism>
<keyword evidence="1" id="KW-1133">Transmembrane helix</keyword>
<dbReference type="RefSeq" id="WP_337109426.1">
    <property type="nucleotide sequence ID" value="NZ_JAPYKS010000049.1"/>
</dbReference>
<feature type="transmembrane region" description="Helical" evidence="1">
    <location>
        <begin position="12"/>
        <end position="32"/>
    </location>
</feature>
<reference evidence="2 3" key="1">
    <citation type="submission" date="2022-12" db="EMBL/GenBank/DDBJ databases">
        <authorList>
            <person name="Muema E."/>
        </authorList>
    </citation>
    <scope>NUCLEOTIDE SEQUENCE [LARGE SCALE GENOMIC DNA]</scope>
    <source>
        <strain evidence="3">1326</strain>
    </source>
</reference>
<comment type="caution">
    <text evidence="2">The sequence shown here is derived from an EMBL/GenBank/DDBJ whole genome shotgun (WGS) entry which is preliminary data.</text>
</comment>
<dbReference type="Proteomes" id="UP001387293">
    <property type="component" value="Unassembled WGS sequence"/>
</dbReference>
<evidence type="ECO:0000256" key="1">
    <source>
        <dbReference type="SAM" id="Phobius"/>
    </source>
</evidence>
<accession>A0ABU8L7Z9</accession>
<protein>
    <submittedName>
        <fullName evidence="2">Uncharacterized protein</fullName>
    </submittedName>
</protein>
<feature type="transmembrane region" description="Helical" evidence="1">
    <location>
        <begin position="55"/>
        <end position="77"/>
    </location>
</feature>
<keyword evidence="1" id="KW-0472">Membrane</keyword>
<keyword evidence="3" id="KW-1185">Reference proteome</keyword>